<dbReference type="EMBL" id="BQNB010020772">
    <property type="protein sequence ID" value="GJT99454.1"/>
    <property type="molecule type" value="Genomic_DNA"/>
</dbReference>
<name>A0ABQ5IIE0_9ASTR</name>
<gene>
    <name evidence="4" type="ORF">Tco_1109793</name>
</gene>
<sequence>MCGRMFLEESDQVEKFVDGLPDMIQGSVMASKPKIMQEAIEIANDLMDKKVGTFAERKVENKRKLDNNSSDNNAQQLPFKRQNVARAYSDGPSEKKEYAGTLPLCNKSPATTNNQQTLTCCECGNQGHYRSDCPEIKNRNHGNQTGCTEVRGVVYALGRGETDQDPNNMEDNIDA</sequence>
<feature type="compositionally biased region" description="Polar residues" evidence="2">
    <location>
        <begin position="67"/>
        <end position="76"/>
    </location>
</feature>
<dbReference type="PROSITE" id="PS50158">
    <property type="entry name" value="ZF_CCHC"/>
    <property type="match status" value="1"/>
</dbReference>
<protein>
    <submittedName>
        <fullName evidence="4">Reverse transcriptase domain-containing protein</fullName>
    </submittedName>
</protein>
<keyword evidence="1" id="KW-0863">Zinc-finger</keyword>
<dbReference type="SUPFAM" id="SSF57756">
    <property type="entry name" value="Retrovirus zinc finger-like domains"/>
    <property type="match status" value="1"/>
</dbReference>
<accession>A0ABQ5IIE0</accession>
<dbReference type="InterPro" id="IPR036875">
    <property type="entry name" value="Znf_CCHC_sf"/>
</dbReference>
<feature type="domain" description="CCHC-type" evidence="3">
    <location>
        <begin position="120"/>
        <end position="135"/>
    </location>
</feature>
<organism evidence="4 5">
    <name type="scientific">Tanacetum coccineum</name>
    <dbReference type="NCBI Taxonomy" id="301880"/>
    <lineage>
        <taxon>Eukaryota</taxon>
        <taxon>Viridiplantae</taxon>
        <taxon>Streptophyta</taxon>
        <taxon>Embryophyta</taxon>
        <taxon>Tracheophyta</taxon>
        <taxon>Spermatophyta</taxon>
        <taxon>Magnoliopsida</taxon>
        <taxon>eudicotyledons</taxon>
        <taxon>Gunneridae</taxon>
        <taxon>Pentapetalae</taxon>
        <taxon>asterids</taxon>
        <taxon>campanulids</taxon>
        <taxon>Asterales</taxon>
        <taxon>Asteraceae</taxon>
        <taxon>Asteroideae</taxon>
        <taxon>Anthemideae</taxon>
        <taxon>Anthemidinae</taxon>
        <taxon>Tanacetum</taxon>
    </lineage>
</organism>
<reference evidence="4" key="1">
    <citation type="journal article" date="2022" name="Int. J. Mol. Sci.">
        <title>Draft Genome of Tanacetum Coccineum: Genomic Comparison of Closely Related Tanacetum-Family Plants.</title>
        <authorList>
            <person name="Yamashiro T."/>
            <person name="Shiraishi A."/>
            <person name="Nakayama K."/>
            <person name="Satake H."/>
        </authorList>
    </citation>
    <scope>NUCLEOTIDE SEQUENCE</scope>
</reference>
<evidence type="ECO:0000313" key="4">
    <source>
        <dbReference type="EMBL" id="GJT99454.1"/>
    </source>
</evidence>
<evidence type="ECO:0000313" key="5">
    <source>
        <dbReference type="Proteomes" id="UP001151760"/>
    </source>
</evidence>
<evidence type="ECO:0000256" key="2">
    <source>
        <dbReference type="SAM" id="MobiDB-lite"/>
    </source>
</evidence>
<evidence type="ECO:0000256" key="1">
    <source>
        <dbReference type="PROSITE-ProRule" id="PRU00047"/>
    </source>
</evidence>
<keyword evidence="4" id="KW-0808">Transferase</keyword>
<keyword evidence="4" id="KW-0548">Nucleotidyltransferase</keyword>
<dbReference type="Proteomes" id="UP001151760">
    <property type="component" value="Unassembled WGS sequence"/>
</dbReference>
<comment type="caution">
    <text evidence="4">The sequence shown here is derived from an EMBL/GenBank/DDBJ whole genome shotgun (WGS) entry which is preliminary data.</text>
</comment>
<keyword evidence="1" id="KW-0479">Metal-binding</keyword>
<feature type="region of interest" description="Disordered" evidence="2">
    <location>
        <begin position="61"/>
        <end position="94"/>
    </location>
</feature>
<dbReference type="InterPro" id="IPR001878">
    <property type="entry name" value="Znf_CCHC"/>
</dbReference>
<keyword evidence="5" id="KW-1185">Reference proteome</keyword>
<evidence type="ECO:0000259" key="3">
    <source>
        <dbReference type="PROSITE" id="PS50158"/>
    </source>
</evidence>
<keyword evidence="4" id="KW-0695">RNA-directed DNA polymerase</keyword>
<dbReference type="GO" id="GO:0003964">
    <property type="term" value="F:RNA-directed DNA polymerase activity"/>
    <property type="evidence" value="ECO:0007669"/>
    <property type="project" value="UniProtKB-KW"/>
</dbReference>
<reference evidence="4" key="2">
    <citation type="submission" date="2022-01" db="EMBL/GenBank/DDBJ databases">
        <authorList>
            <person name="Yamashiro T."/>
            <person name="Shiraishi A."/>
            <person name="Satake H."/>
            <person name="Nakayama K."/>
        </authorList>
    </citation>
    <scope>NUCLEOTIDE SEQUENCE</scope>
</reference>
<keyword evidence="1" id="KW-0862">Zinc</keyword>
<proteinExistence type="predicted"/>